<reference evidence="2" key="1">
    <citation type="submission" date="2023-10" db="EMBL/GenBank/DDBJ databases">
        <title>Genome assembly of Pristionchus species.</title>
        <authorList>
            <person name="Yoshida K."/>
            <person name="Sommer R.J."/>
        </authorList>
    </citation>
    <scope>NUCLEOTIDE SEQUENCE</scope>
    <source>
        <strain evidence="2">RS5133</strain>
    </source>
</reference>
<name>A0AAV5WJC5_9BILA</name>
<dbReference type="SUPFAM" id="SSF54695">
    <property type="entry name" value="POZ domain"/>
    <property type="match status" value="1"/>
</dbReference>
<evidence type="ECO:0000313" key="2">
    <source>
        <dbReference type="EMBL" id="GMT29889.1"/>
    </source>
</evidence>
<dbReference type="Pfam" id="PF00651">
    <property type="entry name" value="BTB"/>
    <property type="match status" value="1"/>
</dbReference>
<evidence type="ECO:0000259" key="1">
    <source>
        <dbReference type="PROSITE" id="PS50097"/>
    </source>
</evidence>
<sequence length="184" mass="21255">MTSAVIRMEFDGMKEWDGEKRESKVKFVAGLPFTPNHSPIFNAMFFGDFAEKNKEEIELKDISHEDFIGILHLIYPSHRSIWSSSVASLLGIADLYDIKYALNEVEEYLLKDDEMNIADKLLLADKYKLQALKHQCLYNLESIYECTDVMKTEEYAKLSDAAKIAMLDRINEIHDESMKLNCET</sequence>
<protein>
    <recommendedName>
        <fullName evidence="1">BTB domain-containing protein</fullName>
    </recommendedName>
</protein>
<dbReference type="Proteomes" id="UP001432322">
    <property type="component" value="Unassembled WGS sequence"/>
</dbReference>
<dbReference type="CDD" id="cd18186">
    <property type="entry name" value="BTB_POZ_ZBTB_KLHL-like"/>
    <property type="match status" value="1"/>
</dbReference>
<dbReference type="InterPro" id="IPR011333">
    <property type="entry name" value="SKP1/BTB/POZ_sf"/>
</dbReference>
<keyword evidence="3" id="KW-1185">Reference proteome</keyword>
<dbReference type="PANTHER" id="PTHR47022:SF1">
    <property type="entry name" value="BTB AND MATH DOMAIN-CONTAINING PROTEIN 36-RELATED"/>
    <property type="match status" value="1"/>
</dbReference>
<dbReference type="AlphaFoldDB" id="A0AAV5WJC5"/>
<evidence type="ECO:0000313" key="3">
    <source>
        <dbReference type="Proteomes" id="UP001432322"/>
    </source>
</evidence>
<accession>A0AAV5WJC5</accession>
<organism evidence="2 3">
    <name type="scientific">Pristionchus fissidentatus</name>
    <dbReference type="NCBI Taxonomy" id="1538716"/>
    <lineage>
        <taxon>Eukaryota</taxon>
        <taxon>Metazoa</taxon>
        <taxon>Ecdysozoa</taxon>
        <taxon>Nematoda</taxon>
        <taxon>Chromadorea</taxon>
        <taxon>Rhabditida</taxon>
        <taxon>Rhabditina</taxon>
        <taxon>Diplogasteromorpha</taxon>
        <taxon>Diplogasteroidea</taxon>
        <taxon>Neodiplogasteridae</taxon>
        <taxon>Pristionchus</taxon>
    </lineage>
</organism>
<dbReference type="InterPro" id="IPR000210">
    <property type="entry name" value="BTB/POZ_dom"/>
</dbReference>
<dbReference type="Gene3D" id="3.30.710.10">
    <property type="entry name" value="Potassium Channel Kv1.1, Chain A"/>
    <property type="match status" value="1"/>
</dbReference>
<gene>
    <name evidence="2" type="ORF">PFISCL1PPCAC_21186</name>
</gene>
<dbReference type="PROSITE" id="PS50097">
    <property type="entry name" value="BTB"/>
    <property type="match status" value="1"/>
</dbReference>
<dbReference type="PANTHER" id="PTHR47022">
    <property type="entry name" value="BTB AND MATH DOMAIN-CONTAINING PROTEIN 36-RELATED"/>
    <property type="match status" value="1"/>
</dbReference>
<feature type="domain" description="BTB" evidence="1">
    <location>
        <begin position="37"/>
        <end position="83"/>
    </location>
</feature>
<proteinExistence type="predicted"/>
<dbReference type="SMART" id="SM00225">
    <property type="entry name" value="BTB"/>
    <property type="match status" value="1"/>
</dbReference>
<comment type="caution">
    <text evidence="2">The sequence shown here is derived from an EMBL/GenBank/DDBJ whole genome shotgun (WGS) entry which is preliminary data.</text>
</comment>
<dbReference type="EMBL" id="BTSY01000005">
    <property type="protein sequence ID" value="GMT29889.1"/>
    <property type="molecule type" value="Genomic_DNA"/>
</dbReference>